<proteinExistence type="predicted"/>
<protein>
    <submittedName>
        <fullName evidence="2">Uncharacterized protein</fullName>
    </submittedName>
</protein>
<comment type="caution">
    <text evidence="2">The sequence shown here is derived from an EMBL/GenBank/DDBJ whole genome shotgun (WGS) entry which is preliminary data.</text>
</comment>
<accession>A0AAW0CHU0</accession>
<feature type="region of interest" description="Disordered" evidence="1">
    <location>
        <begin position="20"/>
        <end position="110"/>
    </location>
</feature>
<dbReference type="AlphaFoldDB" id="A0AAW0CHU0"/>
<evidence type="ECO:0000256" key="1">
    <source>
        <dbReference type="SAM" id="MobiDB-lite"/>
    </source>
</evidence>
<name>A0AAW0CHU0_9AGAR</name>
<feature type="compositionally biased region" description="Pro residues" evidence="1">
    <location>
        <begin position="26"/>
        <end position="37"/>
    </location>
</feature>
<dbReference type="EMBL" id="JAWWNJ010000017">
    <property type="protein sequence ID" value="KAK7038333.1"/>
    <property type="molecule type" value="Genomic_DNA"/>
</dbReference>
<evidence type="ECO:0000313" key="3">
    <source>
        <dbReference type="Proteomes" id="UP001362999"/>
    </source>
</evidence>
<evidence type="ECO:0000313" key="2">
    <source>
        <dbReference type="EMBL" id="KAK7038333.1"/>
    </source>
</evidence>
<organism evidence="2 3">
    <name type="scientific">Favolaschia claudopus</name>
    <dbReference type="NCBI Taxonomy" id="2862362"/>
    <lineage>
        <taxon>Eukaryota</taxon>
        <taxon>Fungi</taxon>
        <taxon>Dikarya</taxon>
        <taxon>Basidiomycota</taxon>
        <taxon>Agaricomycotina</taxon>
        <taxon>Agaricomycetes</taxon>
        <taxon>Agaricomycetidae</taxon>
        <taxon>Agaricales</taxon>
        <taxon>Marasmiineae</taxon>
        <taxon>Mycenaceae</taxon>
        <taxon>Favolaschia</taxon>
    </lineage>
</organism>
<feature type="compositionally biased region" description="Polar residues" evidence="1">
    <location>
        <begin position="51"/>
        <end position="67"/>
    </location>
</feature>
<gene>
    <name evidence="2" type="ORF">R3P38DRAFT_543326</name>
</gene>
<sequence length="210" mass="23575">MTSAAARSIQYRVKAPSRLHLANIRPRPPTFRPPPPARGDLLQHLIPASPRPTNQTCPQEGHSTTKQKAAAHSAASILRRAPLSLDTDTQRHLHPSDGAGRRPSSTPQERRRRLVFLSIFLSERESIRCTQSNTMEWKAKPRHGSSIRPSVLRKRAAATPHSILPQTHESTPRIGATHKALSMVTQRQNRKLQPIELHPYFVNASQTRHI</sequence>
<dbReference type="Proteomes" id="UP001362999">
    <property type="component" value="Unassembled WGS sequence"/>
</dbReference>
<reference evidence="2 3" key="1">
    <citation type="journal article" date="2024" name="J Genomics">
        <title>Draft genome sequencing and assembly of Favolaschia claudopus CIRM-BRFM 2984 isolated from oak limbs.</title>
        <authorList>
            <person name="Navarro D."/>
            <person name="Drula E."/>
            <person name="Chaduli D."/>
            <person name="Cazenave R."/>
            <person name="Ahrendt S."/>
            <person name="Wang J."/>
            <person name="Lipzen A."/>
            <person name="Daum C."/>
            <person name="Barry K."/>
            <person name="Grigoriev I.V."/>
            <person name="Favel A."/>
            <person name="Rosso M.N."/>
            <person name="Martin F."/>
        </authorList>
    </citation>
    <scope>NUCLEOTIDE SEQUENCE [LARGE SCALE GENOMIC DNA]</scope>
    <source>
        <strain evidence="2 3">CIRM-BRFM 2984</strain>
    </source>
</reference>
<keyword evidence="3" id="KW-1185">Reference proteome</keyword>